<reference evidence="2 3" key="1">
    <citation type="submission" date="2018-07" db="EMBL/GenBank/DDBJ databases">
        <title>The genomes of Aspergillus section Nigri reveals drivers in fungal speciation.</title>
        <authorList>
            <consortium name="DOE Joint Genome Institute"/>
            <person name="Vesth T.C."/>
            <person name="Nybo J."/>
            <person name="Theobald S."/>
            <person name="Brandl J."/>
            <person name="Frisvad J.C."/>
            <person name="Nielsen K.F."/>
            <person name="Lyhne E.K."/>
            <person name="Kogle M.E."/>
            <person name="Kuo A."/>
            <person name="Riley R."/>
            <person name="Clum A."/>
            <person name="Nolan M."/>
            <person name="Lipzen A."/>
            <person name="Salamov A."/>
            <person name="Henrissat B."/>
            <person name="Wiebenga A."/>
            <person name="De vries R.P."/>
            <person name="Grigoriev I.V."/>
            <person name="Mortensen U.H."/>
            <person name="Andersen M.R."/>
            <person name="Baker S.E."/>
        </authorList>
    </citation>
    <scope>NUCLEOTIDE SEQUENCE [LARGE SCALE GENOMIC DNA]</scope>
    <source>
        <strain evidence="2 3">CBS 139.54b</strain>
    </source>
</reference>
<proteinExistence type="predicted"/>
<gene>
    <name evidence="2" type="ORF">BDQ94DRAFT_159337</name>
</gene>
<dbReference type="PANTHER" id="PTHR21310">
    <property type="entry name" value="AMINOGLYCOSIDE PHOSPHOTRANSFERASE-RELATED-RELATED"/>
    <property type="match status" value="1"/>
</dbReference>
<dbReference type="InterPro" id="IPR051678">
    <property type="entry name" value="AGP_Transferase"/>
</dbReference>
<evidence type="ECO:0000313" key="3">
    <source>
        <dbReference type="Proteomes" id="UP000253729"/>
    </source>
</evidence>
<name>A0A3F3Q2Y7_9EURO</name>
<dbReference type="RefSeq" id="XP_026626560.1">
    <property type="nucleotide sequence ID" value="XM_026769065.1"/>
</dbReference>
<protein>
    <recommendedName>
        <fullName evidence="1">Aminoglycoside phosphotransferase domain-containing protein</fullName>
    </recommendedName>
</protein>
<dbReference type="Proteomes" id="UP000253729">
    <property type="component" value="Unassembled WGS sequence"/>
</dbReference>
<organism evidence="2 3">
    <name type="scientific">Aspergillus welwitschiae</name>
    <dbReference type="NCBI Taxonomy" id="1341132"/>
    <lineage>
        <taxon>Eukaryota</taxon>
        <taxon>Fungi</taxon>
        <taxon>Dikarya</taxon>
        <taxon>Ascomycota</taxon>
        <taxon>Pezizomycotina</taxon>
        <taxon>Eurotiomycetes</taxon>
        <taxon>Eurotiomycetidae</taxon>
        <taxon>Eurotiales</taxon>
        <taxon>Aspergillaceae</taxon>
        <taxon>Aspergillus</taxon>
        <taxon>Aspergillus subgen. Circumdati</taxon>
    </lineage>
</organism>
<feature type="domain" description="Aminoglycoside phosphotransferase" evidence="1">
    <location>
        <begin position="159"/>
        <end position="198"/>
    </location>
</feature>
<dbReference type="Gene3D" id="3.90.1200.10">
    <property type="match status" value="1"/>
</dbReference>
<dbReference type="Pfam" id="PF01636">
    <property type="entry name" value="APH"/>
    <property type="match status" value="1"/>
</dbReference>
<dbReference type="STRING" id="1341132.A0A3F3Q2Y7"/>
<keyword evidence="3" id="KW-1185">Reference proteome</keyword>
<accession>A0A3F3Q2Y7</accession>
<evidence type="ECO:0000313" key="2">
    <source>
        <dbReference type="EMBL" id="RDH33538.1"/>
    </source>
</evidence>
<dbReference type="InterPro" id="IPR011009">
    <property type="entry name" value="Kinase-like_dom_sf"/>
</dbReference>
<dbReference type="AlphaFoldDB" id="A0A3F3Q2Y7"/>
<evidence type="ECO:0000259" key="1">
    <source>
        <dbReference type="Pfam" id="PF01636"/>
    </source>
</evidence>
<dbReference type="EMBL" id="KZ852046">
    <property type="protein sequence ID" value="RDH33538.1"/>
    <property type="molecule type" value="Genomic_DNA"/>
</dbReference>
<dbReference type="InterPro" id="IPR002575">
    <property type="entry name" value="Aminoglycoside_PTrfase"/>
</dbReference>
<dbReference type="GeneID" id="38137421"/>
<dbReference type="PANTHER" id="PTHR21310:SF15">
    <property type="entry name" value="AMINOGLYCOSIDE PHOSPHOTRANSFERASE DOMAIN-CONTAINING PROTEIN"/>
    <property type="match status" value="1"/>
</dbReference>
<dbReference type="SUPFAM" id="SSF56112">
    <property type="entry name" value="Protein kinase-like (PK-like)"/>
    <property type="match status" value="1"/>
</dbReference>
<sequence length="306" mass="33427">MSTAEEGKQIVQSVDAGPQVNILYSAPIQTASTQHCLYTFGSHVTLNEAKSMMFVDQNTETVPVPKIYAYYSHCPIDRDIGDYGSLYDKYIFMSYLKGYSDGLHQIEHSNSIGSVDHGPVADLILGGPLFSEDGFVYAISNAYQSRAPKRHIKNVLASMLSSQQRNNSVFTHGDVCVLNIMVHNGNISGIVDWDLSGYFYWYHSIFESGQKLHAIVPSHCDHLPVGPSESVSKRPARIAPVAPPPLPPLVPSRALFQPMLGATICCLSANDSPELLPVAVMSLAARLPGLSTQPICFLQSFARSPQ</sequence>